<reference evidence="2 4" key="2">
    <citation type="submission" date="2015-09" db="EMBL/GenBank/DDBJ databases">
        <authorList>
            <consortium name="Swine Surveillance"/>
        </authorList>
    </citation>
    <scope>NUCLEOTIDE SEQUENCE [LARGE SCALE GENOMIC DNA]</scope>
    <source>
        <strain evidence="3 4">CECT 4292</strain>
        <strain evidence="2">CECT 4293</strain>
    </source>
</reference>
<dbReference type="Proteomes" id="UP000050783">
    <property type="component" value="Unassembled WGS sequence"/>
</dbReference>
<name>A0A0P1ET58_9RHOB</name>
<dbReference type="GeneID" id="55491562"/>
<dbReference type="AlphaFoldDB" id="A0A0P1ET58"/>
<feature type="signal peptide" evidence="1">
    <location>
        <begin position="1"/>
        <end position="21"/>
    </location>
</feature>
<reference evidence="5" key="1">
    <citation type="submission" date="2015-09" db="EMBL/GenBank/DDBJ databases">
        <authorList>
            <person name="Rodrigo-Torres L."/>
            <person name="Arahal D.R."/>
        </authorList>
    </citation>
    <scope>NUCLEOTIDE SEQUENCE [LARGE SCALE GENOMIC DNA]</scope>
    <source>
        <strain evidence="5">CECT 4293</strain>
    </source>
</reference>
<sequence length="62" mass="6473">MKLKFAAVSAIALVLAACSQQEEPTPVYITPEYDKFGTPSCPAGTELATTEAGQTICNPVAQ</sequence>
<protein>
    <recommendedName>
        <fullName evidence="6">Lipoprotein</fullName>
    </recommendedName>
</protein>
<evidence type="ECO:0000313" key="5">
    <source>
        <dbReference type="Proteomes" id="UP000050786"/>
    </source>
</evidence>
<keyword evidence="1" id="KW-0732">Signal</keyword>
<dbReference type="RefSeq" id="WP_058275732.1">
    <property type="nucleotide sequence ID" value="NZ_CANLTD010000002.1"/>
</dbReference>
<dbReference type="EMBL" id="CYPU01000007">
    <property type="protein sequence ID" value="CUH46071.1"/>
    <property type="molecule type" value="Genomic_DNA"/>
</dbReference>
<dbReference type="OrthoDB" id="7871094at2"/>
<evidence type="ECO:0000313" key="2">
    <source>
        <dbReference type="EMBL" id="CUH45687.1"/>
    </source>
</evidence>
<keyword evidence="5" id="KW-1185">Reference proteome</keyword>
<dbReference type="Proteomes" id="UP000050786">
    <property type="component" value="Unassembled WGS sequence"/>
</dbReference>
<evidence type="ECO:0000256" key="1">
    <source>
        <dbReference type="SAM" id="SignalP"/>
    </source>
</evidence>
<dbReference type="PROSITE" id="PS51257">
    <property type="entry name" value="PROKAR_LIPOPROTEIN"/>
    <property type="match status" value="1"/>
</dbReference>
<evidence type="ECO:0000313" key="4">
    <source>
        <dbReference type="Proteomes" id="UP000050783"/>
    </source>
</evidence>
<proteinExistence type="predicted"/>
<accession>A0A0P1ET58</accession>
<organism evidence="2 5">
    <name type="scientific">Ruegeria atlantica</name>
    <dbReference type="NCBI Taxonomy" id="81569"/>
    <lineage>
        <taxon>Bacteria</taxon>
        <taxon>Pseudomonadati</taxon>
        <taxon>Pseudomonadota</taxon>
        <taxon>Alphaproteobacteria</taxon>
        <taxon>Rhodobacterales</taxon>
        <taxon>Roseobacteraceae</taxon>
        <taxon>Ruegeria</taxon>
    </lineage>
</organism>
<feature type="chain" id="PRO_5011149102" description="Lipoprotein" evidence="1">
    <location>
        <begin position="22"/>
        <end position="62"/>
    </location>
</feature>
<evidence type="ECO:0000313" key="3">
    <source>
        <dbReference type="EMBL" id="CUH46071.1"/>
    </source>
</evidence>
<evidence type="ECO:0008006" key="6">
    <source>
        <dbReference type="Google" id="ProtNLM"/>
    </source>
</evidence>
<dbReference type="EMBL" id="CYPS01000067">
    <property type="protein sequence ID" value="CUH45687.1"/>
    <property type="molecule type" value="Genomic_DNA"/>
</dbReference>
<gene>
    <name evidence="3" type="ORF">RUA4292_00235</name>
    <name evidence="2" type="ORF">RUM4293_04604</name>
</gene>